<evidence type="ECO:0000256" key="14">
    <source>
        <dbReference type="SAM" id="SignalP"/>
    </source>
</evidence>
<keyword evidence="8 11" id="KW-0472">Membrane</keyword>
<evidence type="ECO:0000256" key="2">
    <source>
        <dbReference type="ARBA" id="ARBA00008143"/>
    </source>
</evidence>
<evidence type="ECO:0000256" key="5">
    <source>
        <dbReference type="ARBA" id="ARBA00022692"/>
    </source>
</evidence>
<evidence type="ECO:0000256" key="12">
    <source>
        <dbReference type="PROSITE-ProRule" id="PRU10144"/>
    </source>
</evidence>
<evidence type="ECO:0000256" key="13">
    <source>
        <dbReference type="RuleBase" id="RU003357"/>
    </source>
</evidence>
<sequence>MQQKHMGLAGVLFAVTTGLFSPVVFAQQTDNQQVNDASIERITVVATRQPRAVSDVAGTVSIIDQQQLQQNLVIDAADMVRYQVGVSVDESSTRFGNDGFRVRGIGGNRTSIIVDQVPVAEQFAVGSFSNSGRGLLELGLVNQVEVLRGPASTLYGSKALGGVVAIELLDADDLLLGESFAGVFRSGFDSDKNQARLMTAVAAEKDGNRWLLGAAAQYGEERHVDPQHHRQQAVLLSFESRLAAGEIKLSVDALNDERDTQIESIIGTGRLTNTTAMQADDQREQWRALLEYDIRDLDFADSMQSRLFIQNSEAQQYTDEQRLSADPALFIERDFSYQHRLYGVGADFASSLRIGDVDQQLGYGFEWLKSTYTDLRDAEQLNLETAESTKVLLGEQFPLRDFPTTEVRELGVYVHNEIALMPKLMPNVTLIPGLRYEYYELENQPDALFAERYPQADVTDLSEDAWLPKLGLLWQSSKRSEVFAQYARGYRAPPFADVNVGLYYPQFGVLAISNPDLKAERGYSLEAGFRQRFDEGRWQLAVYDNSYRDFIESRAPQGVDPQQGLLIFQSVNRDRVSIKGVELEWQQNWNPRWASQVALSYSTGEDDRSGRELAGVAPAHGVFELSYKPGSGDWQSRWVLTAYDGQPELESSDAEPLYESAGYATVDWLVSWYPANNIDINIGLFNVFNRDYWHYSSVQGYEPDNPAISGLKAAERHLALNFALNF</sequence>
<keyword evidence="5 11" id="KW-0812">Transmembrane</keyword>
<evidence type="ECO:0000256" key="11">
    <source>
        <dbReference type="PROSITE-ProRule" id="PRU01360"/>
    </source>
</evidence>
<reference evidence="17 18" key="1">
    <citation type="submission" date="2019-03" db="EMBL/GenBank/DDBJ databases">
        <title>Freshwater and sediment microbial communities from various areas in North America, analyzing microbe dynamics in response to fracking.</title>
        <authorList>
            <person name="Lamendella R."/>
        </authorList>
    </citation>
    <scope>NUCLEOTIDE SEQUENCE [LARGE SCALE GENOMIC DNA]</scope>
    <source>
        <strain evidence="17 18">18_TX</strain>
    </source>
</reference>
<dbReference type="EMBL" id="SNXI01000005">
    <property type="protein sequence ID" value="TDP38284.1"/>
    <property type="molecule type" value="Genomic_DNA"/>
</dbReference>
<comment type="caution">
    <text evidence="17">The sequence shown here is derived from an EMBL/GenBank/DDBJ whole genome shotgun (WGS) entry which is preliminary data.</text>
</comment>
<dbReference type="PANTHER" id="PTHR30069:SF29">
    <property type="entry name" value="HEMOGLOBIN AND HEMOGLOBIN-HAPTOGLOBIN-BINDING PROTEIN 1-RELATED"/>
    <property type="match status" value="1"/>
</dbReference>
<comment type="subcellular location">
    <subcellularLocation>
        <location evidence="1 11">Cell outer membrane</location>
        <topology evidence="1 11">Multi-pass membrane protein</topology>
    </subcellularLocation>
</comment>
<dbReference type="Proteomes" id="UP000295531">
    <property type="component" value="Unassembled WGS sequence"/>
</dbReference>
<dbReference type="CDD" id="cd01347">
    <property type="entry name" value="ligand_gated_channel"/>
    <property type="match status" value="1"/>
</dbReference>
<dbReference type="PROSITE" id="PS52016">
    <property type="entry name" value="TONB_DEPENDENT_REC_3"/>
    <property type="match status" value="1"/>
</dbReference>
<evidence type="ECO:0000256" key="1">
    <source>
        <dbReference type="ARBA" id="ARBA00004571"/>
    </source>
</evidence>
<dbReference type="Pfam" id="PF07715">
    <property type="entry name" value="Plug"/>
    <property type="match status" value="1"/>
</dbReference>
<organism evidence="17 18">
    <name type="scientific">Idiomarina aquatica</name>
    <dbReference type="NCBI Taxonomy" id="1327752"/>
    <lineage>
        <taxon>Bacteria</taxon>
        <taxon>Pseudomonadati</taxon>
        <taxon>Pseudomonadota</taxon>
        <taxon>Gammaproteobacteria</taxon>
        <taxon>Alteromonadales</taxon>
        <taxon>Idiomarinaceae</taxon>
        <taxon>Idiomarina</taxon>
    </lineage>
</organism>
<accession>A0A4R6PIS5</accession>
<dbReference type="InterPro" id="IPR000531">
    <property type="entry name" value="Beta-barrel_TonB"/>
</dbReference>
<dbReference type="AlphaFoldDB" id="A0A4R6PIS5"/>
<feature type="chain" id="PRO_5020493889" evidence="14">
    <location>
        <begin position="27"/>
        <end position="726"/>
    </location>
</feature>
<protein>
    <submittedName>
        <fullName evidence="17">Hemoglobin/transferrin/lactoferrin receptor protein</fullName>
    </submittedName>
</protein>
<evidence type="ECO:0000256" key="8">
    <source>
        <dbReference type="ARBA" id="ARBA00023136"/>
    </source>
</evidence>
<dbReference type="GO" id="GO:0015344">
    <property type="term" value="F:siderophore uptake transmembrane transporter activity"/>
    <property type="evidence" value="ECO:0007669"/>
    <property type="project" value="TreeGrafter"/>
</dbReference>
<evidence type="ECO:0000256" key="3">
    <source>
        <dbReference type="ARBA" id="ARBA00022448"/>
    </source>
</evidence>
<feature type="domain" description="TonB-dependent receptor-like beta-barrel" evidence="15">
    <location>
        <begin position="273"/>
        <end position="687"/>
    </location>
</feature>
<dbReference type="RefSeq" id="WP_133539326.1">
    <property type="nucleotide sequence ID" value="NZ_SNXI01000005.1"/>
</dbReference>
<evidence type="ECO:0000256" key="10">
    <source>
        <dbReference type="ARBA" id="ARBA00023237"/>
    </source>
</evidence>
<name>A0A4R6PIS5_9GAMM</name>
<keyword evidence="10 11" id="KW-0998">Cell outer membrane</keyword>
<dbReference type="Gene3D" id="2.40.170.20">
    <property type="entry name" value="TonB-dependent receptor, beta-barrel domain"/>
    <property type="match status" value="1"/>
</dbReference>
<dbReference type="Pfam" id="PF00593">
    <property type="entry name" value="TonB_dep_Rec_b-barrel"/>
    <property type="match status" value="1"/>
</dbReference>
<evidence type="ECO:0000256" key="6">
    <source>
        <dbReference type="ARBA" id="ARBA00022729"/>
    </source>
</evidence>
<dbReference type="InterPro" id="IPR037066">
    <property type="entry name" value="Plug_dom_sf"/>
</dbReference>
<keyword evidence="7 13" id="KW-0798">TonB box</keyword>
<dbReference type="PROSITE" id="PS01156">
    <property type="entry name" value="TONB_DEPENDENT_REC_2"/>
    <property type="match status" value="1"/>
</dbReference>
<dbReference type="Gene3D" id="2.170.130.10">
    <property type="entry name" value="TonB-dependent receptor, plug domain"/>
    <property type="match status" value="1"/>
</dbReference>
<evidence type="ECO:0000256" key="7">
    <source>
        <dbReference type="ARBA" id="ARBA00023077"/>
    </source>
</evidence>
<evidence type="ECO:0000256" key="9">
    <source>
        <dbReference type="ARBA" id="ARBA00023170"/>
    </source>
</evidence>
<feature type="short sequence motif" description="TonB C-terminal box" evidence="12">
    <location>
        <begin position="709"/>
        <end position="726"/>
    </location>
</feature>
<proteinExistence type="inferred from homology"/>
<dbReference type="InterPro" id="IPR036942">
    <property type="entry name" value="Beta-barrel_TonB_sf"/>
</dbReference>
<dbReference type="GO" id="GO:0009279">
    <property type="term" value="C:cell outer membrane"/>
    <property type="evidence" value="ECO:0007669"/>
    <property type="project" value="UniProtKB-SubCell"/>
</dbReference>
<dbReference type="OrthoDB" id="9764669at2"/>
<keyword evidence="4 11" id="KW-1134">Transmembrane beta strand</keyword>
<evidence type="ECO:0000313" key="18">
    <source>
        <dbReference type="Proteomes" id="UP000295531"/>
    </source>
</evidence>
<gene>
    <name evidence="17" type="ORF">DEU29_105136</name>
</gene>
<feature type="domain" description="TonB-dependent receptor plug" evidence="16">
    <location>
        <begin position="53"/>
        <end position="163"/>
    </location>
</feature>
<dbReference type="SUPFAM" id="SSF56935">
    <property type="entry name" value="Porins"/>
    <property type="match status" value="1"/>
</dbReference>
<dbReference type="InterPro" id="IPR012910">
    <property type="entry name" value="Plug_dom"/>
</dbReference>
<evidence type="ECO:0000256" key="4">
    <source>
        <dbReference type="ARBA" id="ARBA00022452"/>
    </source>
</evidence>
<feature type="signal peptide" evidence="14">
    <location>
        <begin position="1"/>
        <end position="26"/>
    </location>
</feature>
<dbReference type="PANTHER" id="PTHR30069">
    <property type="entry name" value="TONB-DEPENDENT OUTER MEMBRANE RECEPTOR"/>
    <property type="match status" value="1"/>
</dbReference>
<dbReference type="InterPro" id="IPR039426">
    <property type="entry name" value="TonB-dep_rcpt-like"/>
</dbReference>
<evidence type="ECO:0000313" key="17">
    <source>
        <dbReference type="EMBL" id="TDP38284.1"/>
    </source>
</evidence>
<comment type="similarity">
    <text evidence="2">Belongs to the TonB-dependent receptor family. Hemoglobin/haptoglobin binding protein subfamily.</text>
</comment>
<evidence type="ECO:0000259" key="15">
    <source>
        <dbReference type="Pfam" id="PF00593"/>
    </source>
</evidence>
<keyword evidence="9 17" id="KW-0675">Receptor</keyword>
<dbReference type="GO" id="GO:0044718">
    <property type="term" value="P:siderophore transmembrane transport"/>
    <property type="evidence" value="ECO:0007669"/>
    <property type="project" value="TreeGrafter"/>
</dbReference>
<evidence type="ECO:0000259" key="16">
    <source>
        <dbReference type="Pfam" id="PF07715"/>
    </source>
</evidence>
<keyword evidence="6 14" id="KW-0732">Signal</keyword>
<keyword evidence="3 11" id="KW-0813">Transport</keyword>
<keyword evidence="18" id="KW-1185">Reference proteome</keyword>
<dbReference type="InterPro" id="IPR010917">
    <property type="entry name" value="TonB_rcpt_CS"/>
</dbReference>